<accession>A0A382S297</accession>
<feature type="non-terminal residue" evidence="1">
    <location>
        <position position="315"/>
    </location>
</feature>
<dbReference type="AlphaFoldDB" id="A0A382S297"/>
<evidence type="ECO:0000313" key="1">
    <source>
        <dbReference type="EMBL" id="SVD03585.1"/>
    </source>
</evidence>
<evidence type="ECO:0008006" key="2">
    <source>
        <dbReference type="Google" id="ProtNLM"/>
    </source>
</evidence>
<reference evidence="1" key="1">
    <citation type="submission" date="2018-05" db="EMBL/GenBank/DDBJ databases">
        <authorList>
            <person name="Lanie J.A."/>
            <person name="Ng W.-L."/>
            <person name="Kazmierczak K.M."/>
            <person name="Andrzejewski T.M."/>
            <person name="Davidsen T.M."/>
            <person name="Wayne K.J."/>
            <person name="Tettelin H."/>
            <person name="Glass J.I."/>
            <person name="Rusch D."/>
            <person name="Podicherti R."/>
            <person name="Tsui H.-C.T."/>
            <person name="Winkler M.E."/>
        </authorList>
    </citation>
    <scope>NUCLEOTIDE SEQUENCE</scope>
</reference>
<sequence length="315" mass="32305">VDDIIKATLETGAVNADEILSYSVTDKDNTSQDYTVRLNDFNASLNVNGPIVVTAGQRVNDNAGNEMAADGKTIPAGKNLADLKVDIFVDGVLPVDDGTAITMSSKGGNVVAGKYNDTNTSVDFVVSLVTTDGTLTGGTIQMVAKIEPNGWTNIGGAYTIKTADVTAGQATVNVLSAPIEALTSFATDGVIKIKATVTDKAGNSNDWAESANTLTIDVTAPTIASASSTSNAGVYKATDNINVTLGFSEAVTMHNDDLDIILNTSAILELASGTIANVTTKSATYTVAVGERTPDIAEISSATLAVSQVKTTGGE</sequence>
<organism evidence="1">
    <name type="scientific">marine metagenome</name>
    <dbReference type="NCBI Taxonomy" id="408172"/>
    <lineage>
        <taxon>unclassified sequences</taxon>
        <taxon>metagenomes</taxon>
        <taxon>ecological metagenomes</taxon>
    </lineage>
</organism>
<name>A0A382S297_9ZZZZ</name>
<protein>
    <recommendedName>
        <fullName evidence="2">Bacterial Ig-like domain-containing protein</fullName>
    </recommendedName>
</protein>
<dbReference type="EMBL" id="UINC01125628">
    <property type="protein sequence ID" value="SVD03585.1"/>
    <property type="molecule type" value="Genomic_DNA"/>
</dbReference>
<gene>
    <name evidence="1" type="ORF">METZ01_LOCUS356439</name>
</gene>
<proteinExistence type="predicted"/>
<feature type="non-terminal residue" evidence="1">
    <location>
        <position position="1"/>
    </location>
</feature>